<dbReference type="Proteomes" id="UP000824239">
    <property type="component" value="Unassembled WGS sequence"/>
</dbReference>
<gene>
    <name evidence="1" type="ORF">IAA53_08860</name>
</gene>
<reference evidence="1" key="1">
    <citation type="submission" date="2020-10" db="EMBL/GenBank/DDBJ databases">
        <authorList>
            <person name="Gilroy R."/>
        </authorList>
    </citation>
    <scope>NUCLEOTIDE SEQUENCE</scope>
    <source>
        <strain evidence="1">ChiBcec15-4380</strain>
    </source>
</reference>
<organism evidence="1 2">
    <name type="scientific">Candidatus Avoscillospira avicola</name>
    <dbReference type="NCBI Taxonomy" id="2840706"/>
    <lineage>
        <taxon>Bacteria</taxon>
        <taxon>Bacillati</taxon>
        <taxon>Bacillota</taxon>
        <taxon>Clostridia</taxon>
        <taxon>Eubacteriales</taxon>
        <taxon>Oscillospiraceae</taxon>
        <taxon>Oscillospiraceae incertae sedis</taxon>
        <taxon>Candidatus Avoscillospira</taxon>
    </lineage>
</organism>
<dbReference type="Pfam" id="PF13671">
    <property type="entry name" value="AAA_33"/>
    <property type="match status" value="1"/>
</dbReference>
<accession>A0A9D1IX85</accession>
<comment type="caution">
    <text evidence="1">The sequence shown here is derived from an EMBL/GenBank/DDBJ whole genome shotgun (WGS) entry which is preliminary data.</text>
</comment>
<protein>
    <submittedName>
        <fullName evidence="1">ATP-binding protein</fullName>
    </submittedName>
</protein>
<keyword evidence="1" id="KW-0547">Nucleotide-binding</keyword>
<keyword evidence="1" id="KW-0067">ATP-binding</keyword>
<evidence type="ECO:0000313" key="2">
    <source>
        <dbReference type="Proteomes" id="UP000824239"/>
    </source>
</evidence>
<name>A0A9D1IX85_9FIRM</name>
<evidence type="ECO:0000313" key="1">
    <source>
        <dbReference type="EMBL" id="HIR51366.1"/>
    </source>
</evidence>
<dbReference type="SUPFAM" id="SSF52540">
    <property type="entry name" value="P-loop containing nucleoside triphosphate hydrolases"/>
    <property type="match status" value="1"/>
</dbReference>
<dbReference type="AlphaFoldDB" id="A0A9D1IX85"/>
<dbReference type="EMBL" id="DVHE01000068">
    <property type="protein sequence ID" value="HIR51366.1"/>
    <property type="molecule type" value="Genomic_DNA"/>
</dbReference>
<dbReference type="GO" id="GO:0005524">
    <property type="term" value="F:ATP binding"/>
    <property type="evidence" value="ECO:0007669"/>
    <property type="project" value="UniProtKB-KW"/>
</dbReference>
<reference evidence="1" key="2">
    <citation type="journal article" date="2021" name="PeerJ">
        <title>Extensive microbial diversity within the chicken gut microbiome revealed by metagenomics and culture.</title>
        <authorList>
            <person name="Gilroy R."/>
            <person name="Ravi A."/>
            <person name="Getino M."/>
            <person name="Pursley I."/>
            <person name="Horton D.L."/>
            <person name="Alikhan N.F."/>
            <person name="Baker D."/>
            <person name="Gharbi K."/>
            <person name="Hall N."/>
            <person name="Watson M."/>
            <person name="Adriaenssens E.M."/>
            <person name="Foster-Nyarko E."/>
            <person name="Jarju S."/>
            <person name="Secka A."/>
            <person name="Antonio M."/>
            <person name="Oren A."/>
            <person name="Chaudhuri R.R."/>
            <person name="La Ragione R."/>
            <person name="Hildebrand F."/>
            <person name="Pallen M.J."/>
        </authorList>
    </citation>
    <scope>NUCLEOTIDE SEQUENCE</scope>
    <source>
        <strain evidence="1">ChiBcec15-4380</strain>
    </source>
</reference>
<proteinExistence type="predicted"/>
<dbReference type="InterPro" id="IPR027417">
    <property type="entry name" value="P-loop_NTPase"/>
</dbReference>
<sequence length="159" mass="18649">MAKIFLICGKICSGKSTYAEQMRIQNHAVLLSVDEITLALFGQHCGDKHDDYVERTQNYLFDKSLELIETGINVVLDWGFWMKEERDYAREFYNSRNIECEFHYIDIGDETWRARIKKRNSAILAEKTSAYYVDDNLAAKFGDLFEKPSKEEIDVWVKQ</sequence>
<dbReference type="Gene3D" id="3.40.50.300">
    <property type="entry name" value="P-loop containing nucleotide triphosphate hydrolases"/>
    <property type="match status" value="1"/>
</dbReference>